<name>A0A0L0US40_9BASI</name>
<protein>
    <submittedName>
        <fullName evidence="2">Uncharacterized protein</fullName>
    </submittedName>
</protein>
<feature type="compositionally biased region" description="Polar residues" evidence="1">
    <location>
        <begin position="25"/>
        <end position="37"/>
    </location>
</feature>
<evidence type="ECO:0000313" key="3">
    <source>
        <dbReference type="Proteomes" id="UP000054564"/>
    </source>
</evidence>
<organism evidence="2 3">
    <name type="scientific">Puccinia striiformis f. sp. tritici PST-78</name>
    <dbReference type="NCBI Taxonomy" id="1165861"/>
    <lineage>
        <taxon>Eukaryota</taxon>
        <taxon>Fungi</taxon>
        <taxon>Dikarya</taxon>
        <taxon>Basidiomycota</taxon>
        <taxon>Pucciniomycotina</taxon>
        <taxon>Pucciniomycetes</taxon>
        <taxon>Pucciniales</taxon>
        <taxon>Pucciniaceae</taxon>
        <taxon>Puccinia</taxon>
    </lineage>
</organism>
<evidence type="ECO:0000256" key="1">
    <source>
        <dbReference type="SAM" id="MobiDB-lite"/>
    </source>
</evidence>
<proteinExistence type="predicted"/>
<feature type="compositionally biased region" description="Low complexity" evidence="1">
    <location>
        <begin position="38"/>
        <end position="54"/>
    </location>
</feature>
<reference evidence="3" key="1">
    <citation type="submission" date="2014-03" db="EMBL/GenBank/DDBJ databases">
        <title>The Genome Sequence of Puccinia striiformis f. sp. tritici PST-78.</title>
        <authorList>
            <consortium name="The Broad Institute Genome Sequencing Platform"/>
            <person name="Cuomo C."/>
            <person name="Hulbert S."/>
            <person name="Chen X."/>
            <person name="Walker B."/>
            <person name="Young S.K."/>
            <person name="Zeng Q."/>
            <person name="Gargeya S."/>
            <person name="Fitzgerald M."/>
            <person name="Haas B."/>
            <person name="Abouelleil A."/>
            <person name="Alvarado L."/>
            <person name="Arachchi H.M."/>
            <person name="Berlin A.M."/>
            <person name="Chapman S.B."/>
            <person name="Goldberg J."/>
            <person name="Griggs A."/>
            <person name="Gujja S."/>
            <person name="Hansen M."/>
            <person name="Howarth C."/>
            <person name="Imamovic A."/>
            <person name="Larimer J."/>
            <person name="McCowan C."/>
            <person name="Montmayeur A."/>
            <person name="Murphy C."/>
            <person name="Neiman D."/>
            <person name="Pearson M."/>
            <person name="Priest M."/>
            <person name="Roberts A."/>
            <person name="Saif S."/>
            <person name="Shea T."/>
            <person name="Sisk P."/>
            <person name="Sykes S."/>
            <person name="Wortman J."/>
            <person name="Nusbaum C."/>
            <person name="Birren B."/>
        </authorList>
    </citation>
    <scope>NUCLEOTIDE SEQUENCE [LARGE SCALE GENOMIC DNA]</scope>
    <source>
        <strain evidence="3">race PST-78</strain>
    </source>
</reference>
<dbReference type="EMBL" id="AJIL01000333">
    <property type="protein sequence ID" value="KNE89539.1"/>
    <property type="molecule type" value="Genomic_DNA"/>
</dbReference>
<dbReference type="AlphaFoldDB" id="A0A0L0US40"/>
<accession>A0A0L0US40</accession>
<comment type="caution">
    <text evidence="2">The sequence shown here is derived from an EMBL/GenBank/DDBJ whole genome shotgun (WGS) entry which is preliminary data.</text>
</comment>
<feature type="region of interest" description="Disordered" evidence="1">
    <location>
        <begin position="1"/>
        <end position="54"/>
    </location>
</feature>
<sequence>MKQIAQNPGANPHKKRDEHAAPEGSSATPHDAQQLNASTPSSESGSETTANPHK</sequence>
<dbReference type="Proteomes" id="UP000054564">
    <property type="component" value="Unassembled WGS sequence"/>
</dbReference>
<keyword evidence="3" id="KW-1185">Reference proteome</keyword>
<evidence type="ECO:0000313" key="2">
    <source>
        <dbReference type="EMBL" id="KNE89539.1"/>
    </source>
</evidence>
<gene>
    <name evidence="2" type="ORF">PSTG_17006</name>
</gene>